<dbReference type="CDD" id="cd08645">
    <property type="entry name" value="FMT_core_GART"/>
    <property type="match status" value="1"/>
</dbReference>
<protein>
    <recommendedName>
        <fullName evidence="2">phosphoribosylglycinamide formyltransferase 1</fullName>
        <ecNumber evidence="2">2.1.2.2</ecNumber>
    </recommendedName>
    <alternativeName>
        <fullName evidence="7">5'-phosphoribosylglycinamide transformylase</fullName>
    </alternativeName>
    <alternativeName>
        <fullName evidence="6">GAR transformylase</fullName>
    </alternativeName>
</protein>
<dbReference type="PROSITE" id="PS00373">
    <property type="entry name" value="GART"/>
    <property type="match status" value="1"/>
</dbReference>
<dbReference type="Gene3D" id="3.40.50.170">
    <property type="entry name" value="Formyl transferase, N-terminal domain"/>
    <property type="match status" value="1"/>
</dbReference>
<evidence type="ECO:0000256" key="3">
    <source>
        <dbReference type="ARBA" id="ARBA00022679"/>
    </source>
</evidence>
<feature type="domain" description="Formyl transferase N-terminal" evidence="9">
    <location>
        <begin position="13"/>
        <end position="192"/>
    </location>
</feature>
<dbReference type="HAMAP" id="MF_01930">
    <property type="entry name" value="PurN"/>
    <property type="match status" value="1"/>
</dbReference>
<dbReference type="InterPro" id="IPR002376">
    <property type="entry name" value="Formyl_transf_N"/>
</dbReference>
<name>A0A381VM05_9ZZZZ</name>
<gene>
    <name evidence="10" type="ORF">METZ01_LOCUS94118</name>
</gene>
<dbReference type="InterPro" id="IPR004607">
    <property type="entry name" value="GART"/>
</dbReference>
<keyword evidence="3" id="KW-0808">Transferase</keyword>
<evidence type="ECO:0000256" key="7">
    <source>
        <dbReference type="ARBA" id="ARBA00041682"/>
    </source>
</evidence>
<dbReference type="UniPathway" id="UPA00074">
    <property type="reaction ID" value="UER00126"/>
</dbReference>
<dbReference type="InterPro" id="IPR001555">
    <property type="entry name" value="GART_AS"/>
</dbReference>
<comment type="pathway">
    <text evidence="1">Purine metabolism; IMP biosynthesis via de novo pathway; N(2)-formyl-N(1)-(5-phospho-D-ribosyl)glycinamide from N(1)-(5-phospho-D-ribosyl)glycinamide (10-formyl THF route): step 1/1.</text>
</comment>
<proteinExistence type="inferred from homology"/>
<evidence type="ECO:0000256" key="4">
    <source>
        <dbReference type="ARBA" id="ARBA00022755"/>
    </source>
</evidence>
<dbReference type="SUPFAM" id="SSF53328">
    <property type="entry name" value="Formyltransferase"/>
    <property type="match status" value="1"/>
</dbReference>
<dbReference type="GO" id="GO:0006189">
    <property type="term" value="P:'de novo' IMP biosynthetic process"/>
    <property type="evidence" value="ECO:0007669"/>
    <property type="project" value="UniProtKB-UniPathway"/>
</dbReference>
<comment type="catalytic activity">
    <reaction evidence="8">
        <text>N(1)-(5-phospho-beta-D-ribosyl)glycinamide + (6R)-10-formyltetrahydrofolate = N(2)-formyl-N(1)-(5-phospho-beta-D-ribosyl)glycinamide + (6S)-5,6,7,8-tetrahydrofolate + H(+)</text>
        <dbReference type="Rhea" id="RHEA:15053"/>
        <dbReference type="ChEBI" id="CHEBI:15378"/>
        <dbReference type="ChEBI" id="CHEBI:57453"/>
        <dbReference type="ChEBI" id="CHEBI:143788"/>
        <dbReference type="ChEBI" id="CHEBI:147286"/>
        <dbReference type="ChEBI" id="CHEBI:195366"/>
        <dbReference type="EC" id="2.1.2.2"/>
    </reaction>
</comment>
<dbReference type="EC" id="2.1.2.2" evidence="2"/>
<dbReference type="Pfam" id="PF00551">
    <property type="entry name" value="Formyl_trans_N"/>
    <property type="match status" value="1"/>
</dbReference>
<keyword evidence="4" id="KW-0658">Purine biosynthesis</keyword>
<dbReference type="GO" id="GO:0005737">
    <property type="term" value="C:cytoplasm"/>
    <property type="evidence" value="ECO:0007669"/>
    <property type="project" value="TreeGrafter"/>
</dbReference>
<evidence type="ECO:0000256" key="5">
    <source>
        <dbReference type="ARBA" id="ARBA00038440"/>
    </source>
</evidence>
<comment type="similarity">
    <text evidence="5">Belongs to the GART family.</text>
</comment>
<dbReference type="PANTHER" id="PTHR43369:SF2">
    <property type="entry name" value="PHOSPHORIBOSYLGLYCINAMIDE FORMYLTRANSFERASE"/>
    <property type="match status" value="1"/>
</dbReference>
<dbReference type="PANTHER" id="PTHR43369">
    <property type="entry name" value="PHOSPHORIBOSYLGLYCINAMIDE FORMYLTRANSFERASE"/>
    <property type="match status" value="1"/>
</dbReference>
<dbReference type="EMBL" id="UINC01009196">
    <property type="protein sequence ID" value="SVA41264.1"/>
    <property type="molecule type" value="Genomic_DNA"/>
</dbReference>
<evidence type="ECO:0000256" key="1">
    <source>
        <dbReference type="ARBA" id="ARBA00005054"/>
    </source>
</evidence>
<evidence type="ECO:0000256" key="2">
    <source>
        <dbReference type="ARBA" id="ARBA00012254"/>
    </source>
</evidence>
<dbReference type="NCBIfam" id="TIGR00639">
    <property type="entry name" value="PurN"/>
    <property type="match status" value="1"/>
</dbReference>
<evidence type="ECO:0000256" key="8">
    <source>
        <dbReference type="ARBA" id="ARBA00047664"/>
    </source>
</evidence>
<evidence type="ECO:0000313" key="10">
    <source>
        <dbReference type="EMBL" id="SVA41264.1"/>
    </source>
</evidence>
<evidence type="ECO:0000256" key="6">
    <source>
        <dbReference type="ARBA" id="ARBA00041324"/>
    </source>
</evidence>
<reference evidence="10" key="1">
    <citation type="submission" date="2018-05" db="EMBL/GenBank/DDBJ databases">
        <authorList>
            <person name="Lanie J.A."/>
            <person name="Ng W.-L."/>
            <person name="Kazmierczak K.M."/>
            <person name="Andrzejewski T.M."/>
            <person name="Davidsen T.M."/>
            <person name="Wayne K.J."/>
            <person name="Tettelin H."/>
            <person name="Glass J.I."/>
            <person name="Rusch D."/>
            <person name="Podicherti R."/>
            <person name="Tsui H.-C.T."/>
            <person name="Winkler M.E."/>
        </authorList>
    </citation>
    <scope>NUCLEOTIDE SEQUENCE</scope>
</reference>
<accession>A0A381VM05</accession>
<evidence type="ECO:0000259" key="9">
    <source>
        <dbReference type="Pfam" id="PF00551"/>
    </source>
</evidence>
<organism evidence="10">
    <name type="scientific">marine metagenome</name>
    <dbReference type="NCBI Taxonomy" id="408172"/>
    <lineage>
        <taxon>unclassified sequences</taxon>
        <taxon>metagenomes</taxon>
        <taxon>ecological metagenomes</taxon>
    </lineage>
</organism>
<dbReference type="InterPro" id="IPR036477">
    <property type="entry name" value="Formyl_transf_N_sf"/>
</dbReference>
<dbReference type="GO" id="GO:0004644">
    <property type="term" value="F:phosphoribosylglycinamide formyltransferase activity"/>
    <property type="evidence" value="ECO:0007669"/>
    <property type="project" value="UniProtKB-EC"/>
</dbReference>
<dbReference type="AlphaFoldDB" id="A0A381VM05"/>
<sequence>MNVLDAESISLGILASHGGSNLQAIMDACDNGSLKANVAVVVSNNSGSLAIQRARKSGIPAHHLSSNTHPDDGDLDVAIKNILKKYNVDLIILAGYMKRIGPSVLRTFRNRVINSHPALLPKYGGKGMYGDRVHKAVVKAKSAETGISIHLVDEEYDHGPIINQKVIAVDSAEGVEYVKKKVQKYEHIFWITTLNKIQNGEIDLDNAGH</sequence>